<dbReference type="EMBL" id="NFKK01000001">
    <property type="protein sequence ID" value="OUP54489.1"/>
    <property type="molecule type" value="Genomic_DNA"/>
</dbReference>
<evidence type="ECO:0000256" key="5">
    <source>
        <dbReference type="ARBA" id="ARBA00021654"/>
    </source>
</evidence>
<reference evidence="18 19" key="1">
    <citation type="submission" date="2017-04" db="EMBL/GenBank/DDBJ databases">
        <title>Function of individual gut microbiota members based on whole genome sequencing of pure cultures obtained from chicken caecum.</title>
        <authorList>
            <person name="Medvecky M."/>
            <person name="Cejkova D."/>
            <person name="Polansky O."/>
            <person name="Karasova D."/>
            <person name="Kubasova T."/>
            <person name="Cizek A."/>
            <person name="Rychlik I."/>
        </authorList>
    </citation>
    <scope>NUCLEOTIDE SEQUENCE [LARGE SCALE GENOMIC DNA]</scope>
    <source>
        <strain evidence="18">An179</strain>
        <strain evidence="19">An180</strain>
    </source>
</reference>
<dbReference type="Pfam" id="PF16654">
    <property type="entry name" value="DAPDH_C"/>
    <property type="match status" value="1"/>
</dbReference>
<feature type="binding site" evidence="13">
    <location>
        <position position="197"/>
    </location>
    <ligand>
        <name>substrate</name>
    </ligand>
</feature>
<keyword evidence="10 12" id="KW-0457">Lysine biosynthesis</keyword>
<feature type="binding site" evidence="13">
    <location>
        <position position="247"/>
    </location>
    <ligand>
        <name>substrate</name>
    </ligand>
</feature>
<evidence type="ECO:0000256" key="8">
    <source>
        <dbReference type="ARBA" id="ARBA00022915"/>
    </source>
</evidence>
<keyword evidence="13" id="KW-0547">Nucleotide-binding</keyword>
<organism evidence="17 18">
    <name type="scientific">Butyricicoccus pullicaecorum</name>
    <dbReference type="NCBI Taxonomy" id="501571"/>
    <lineage>
        <taxon>Bacteria</taxon>
        <taxon>Bacillati</taxon>
        <taxon>Bacillota</taxon>
        <taxon>Clostridia</taxon>
        <taxon>Eubacteriales</taxon>
        <taxon>Butyricicoccaceae</taxon>
        <taxon>Butyricicoccus</taxon>
    </lineage>
</organism>
<evidence type="ECO:0000256" key="1">
    <source>
        <dbReference type="ARBA" id="ARBA00004896"/>
    </source>
</evidence>
<proteinExistence type="inferred from homology"/>
<evidence type="ECO:0000256" key="4">
    <source>
        <dbReference type="ARBA" id="ARBA00012080"/>
    </source>
</evidence>
<protein>
    <recommendedName>
        <fullName evidence="5 12">Meso-diaminopimelate D-dehydrogenase</fullName>
        <shortName evidence="12">DAPDH</shortName>
        <shortName evidence="12">Meso-DAP dehydrogenase</shortName>
        <ecNumber evidence="4 12">1.4.1.16</ecNumber>
    </recommendedName>
</protein>
<dbReference type="NCBIfam" id="TIGR01921">
    <property type="entry name" value="DAP-DH"/>
    <property type="match status" value="1"/>
</dbReference>
<evidence type="ECO:0000313" key="18">
    <source>
        <dbReference type="Proteomes" id="UP000195326"/>
    </source>
</evidence>
<evidence type="ECO:0000256" key="13">
    <source>
        <dbReference type="PIRSR" id="PIRSR025648-1"/>
    </source>
</evidence>
<evidence type="ECO:0000256" key="6">
    <source>
        <dbReference type="ARBA" id="ARBA00022605"/>
    </source>
</evidence>
<comment type="similarity">
    <text evidence="2 12">Belongs to the diaminopimelate dehydrogenase family.</text>
</comment>
<dbReference type="Proteomes" id="UP000195326">
    <property type="component" value="Unassembled WGS sequence"/>
</dbReference>
<keyword evidence="7 12" id="KW-0521">NADP</keyword>
<dbReference type="SUPFAM" id="SSF55347">
    <property type="entry name" value="Glyceraldehyde-3-phosphate dehydrogenase-like, C-terminal domain"/>
    <property type="match status" value="1"/>
</dbReference>
<feature type="domain" description="Meso-diaminopimelate D-dehydrogenase C-terminal" evidence="15">
    <location>
        <begin position="120"/>
        <end position="274"/>
    </location>
</feature>
<dbReference type="InterPro" id="IPR010190">
    <property type="entry name" value="Diaminopimelate_DH_Ddh"/>
</dbReference>
<dbReference type="EC" id="1.4.1.16" evidence="4 12"/>
<evidence type="ECO:0000313" key="17">
    <source>
        <dbReference type="EMBL" id="OUP60122.1"/>
    </source>
</evidence>
<gene>
    <name evidence="17" type="ORF">B5F15_02370</name>
    <name evidence="16" type="ORF">B5F17_00895</name>
</gene>
<feature type="binding site" evidence="13">
    <location>
        <begin position="9"/>
        <end position="12"/>
    </location>
    <ligand>
        <name>NADP(+)</name>
        <dbReference type="ChEBI" id="CHEBI:58349"/>
    </ligand>
</feature>
<evidence type="ECO:0000259" key="14">
    <source>
        <dbReference type="Pfam" id="PF01408"/>
    </source>
</evidence>
<evidence type="ECO:0000259" key="15">
    <source>
        <dbReference type="Pfam" id="PF16654"/>
    </source>
</evidence>
<evidence type="ECO:0000256" key="3">
    <source>
        <dbReference type="ARBA" id="ARBA00011738"/>
    </source>
</evidence>
<dbReference type="Pfam" id="PF01408">
    <property type="entry name" value="GFO_IDH_MocA"/>
    <property type="match status" value="1"/>
</dbReference>
<feature type="binding site" evidence="13">
    <location>
        <begin position="67"/>
        <end position="70"/>
    </location>
    <ligand>
        <name>NADP(+)</name>
        <dbReference type="ChEBI" id="CHEBI:58349"/>
    </ligand>
</feature>
<dbReference type="UniPathway" id="UPA00034">
    <property type="reaction ID" value="UER00026"/>
</dbReference>
<keyword evidence="6 12" id="KW-0028">Amino-acid biosynthesis</keyword>
<evidence type="ECO:0000313" key="19">
    <source>
        <dbReference type="Proteomes" id="UP000195897"/>
    </source>
</evidence>
<feature type="binding site" evidence="13">
    <location>
        <position position="275"/>
    </location>
    <ligand>
        <name>substrate</name>
    </ligand>
</feature>
<accession>A0A1Y4M0D1</accession>
<comment type="subunit">
    <text evidence="3 12">Homodimer.</text>
</comment>
<keyword evidence="9 12" id="KW-0560">Oxidoreductase</keyword>
<dbReference type="GO" id="GO:0019877">
    <property type="term" value="P:diaminopimelate biosynthetic process"/>
    <property type="evidence" value="ECO:0007669"/>
    <property type="project" value="UniProtKB-UniRule"/>
</dbReference>
<evidence type="ECO:0000256" key="12">
    <source>
        <dbReference type="PIRNR" id="PIRNR025648"/>
    </source>
</evidence>
<evidence type="ECO:0000256" key="7">
    <source>
        <dbReference type="ARBA" id="ARBA00022857"/>
    </source>
</evidence>
<dbReference type="STRING" id="501571.GCA_900143195_02940"/>
<name>A0A1Y4M0D1_9FIRM</name>
<dbReference type="CDD" id="cd02270">
    <property type="entry name" value="meso-DAPDH_N"/>
    <property type="match status" value="1"/>
</dbReference>
<comment type="function">
    <text evidence="12">Catalyzes the reversible NADPH-dependent reductive amination of L-2-amino-6-oxopimelate, the acyclic form of L-tetrahydrodipicolinate, to generate the meso compound, D,L-2,6-diaminopimelate.</text>
</comment>
<dbReference type="Gene3D" id="3.40.50.720">
    <property type="entry name" value="NAD(P)-binding Rossmann-like Domain"/>
    <property type="match status" value="1"/>
</dbReference>
<dbReference type="InterPro" id="IPR000683">
    <property type="entry name" value="Gfo/Idh/MocA-like_OxRdtase_N"/>
</dbReference>
<dbReference type="RefSeq" id="WP_016148243.1">
    <property type="nucleotide sequence ID" value="NZ_CABKSA010000002.1"/>
</dbReference>
<feature type="domain" description="Gfo/Idh/MocA-like oxidoreductase N-terminal" evidence="14">
    <location>
        <begin position="2"/>
        <end position="70"/>
    </location>
</feature>
<reference evidence="17" key="2">
    <citation type="journal article" date="2018" name="BMC Genomics">
        <title>Whole genome sequencing and function prediction of 133 gut anaerobes isolated from chicken caecum in pure cultures.</title>
        <authorList>
            <person name="Medvecky M."/>
            <person name="Cejkova D."/>
            <person name="Polansky O."/>
            <person name="Karasova D."/>
            <person name="Kubasova T."/>
            <person name="Cizek A."/>
            <person name="Rychlik I."/>
        </authorList>
    </citation>
    <scope>NUCLEOTIDE SEQUENCE</scope>
    <source>
        <strain evidence="17">An179</strain>
        <strain evidence="16">An180</strain>
    </source>
</reference>
<evidence type="ECO:0000256" key="11">
    <source>
        <dbReference type="ARBA" id="ARBA00052023"/>
    </source>
</evidence>
<feature type="binding site" evidence="13">
    <location>
        <position position="171"/>
    </location>
    <ligand>
        <name>substrate</name>
    </ligand>
</feature>
<dbReference type="SUPFAM" id="SSF51735">
    <property type="entry name" value="NAD(P)-binding Rossmann-fold domains"/>
    <property type="match status" value="1"/>
</dbReference>
<dbReference type="GO" id="GO:0000166">
    <property type="term" value="F:nucleotide binding"/>
    <property type="evidence" value="ECO:0007669"/>
    <property type="project" value="UniProtKB-KW"/>
</dbReference>
<dbReference type="AlphaFoldDB" id="A0A1Y4M0D1"/>
<dbReference type="Proteomes" id="UP000195897">
    <property type="component" value="Unassembled WGS sequence"/>
</dbReference>
<feature type="binding site" evidence="13">
    <location>
        <position position="146"/>
    </location>
    <ligand>
        <name>substrate</name>
    </ligand>
</feature>
<evidence type="ECO:0000256" key="2">
    <source>
        <dbReference type="ARBA" id="ARBA00007442"/>
    </source>
</evidence>
<dbReference type="Gene3D" id="3.30.360.10">
    <property type="entry name" value="Dihydrodipicolinate Reductase, domain 2"/>
    <property type="match status" value="1"/>
</dbReference>
<evidence type="ECO:0000256" key="9">
    <source>
        <dbReference type="ARBA" id="ARBA00023002"/>
    </source>
</evidence>
<feature type="binding site" evidence="13">
    <location>
        <begin position="90"/>
        <end position="92"/>
    </location>
    <ligand>
        <name>NADP(+)</name>
        <dbReference type="ChEBI" id="CHEBI:58349"/>
    </ligand>
</feature>
<dbReference type="InterPro" id="IPR032094">
    <property type="entry name" value="Meso-DAP_DH_C"/>
</dbReference>
<keyword evidence="8 12" id="KW-0220">Diaminopimelate biosynthesis</keyword>
<feature type="binding site" evidence="13">
    <location>
        <begin position="33"/>
        <end position="35"/>
    </location>
    <ligand>
        <name>NADP(+)</name>
        <dbReference type="ChEBI" id="CHEBI:58349"/>
    </ligand>
</feature>
<comment type="caution">
    <text evidence="17">The sequence shown here is derived from an EMBL/GenBank/DDBJ whole genome shotgun (WGS) entry which is preliminary data.</text>
</comment>
<evidence type="ECO:0000256" key="10">
    <source>
        <dbReference type="ARBA" id="ARBA00023154"/>
    </source>
</evidence>
<comment type="catalytic activity">
    <reaction evidence="11 12">
        <text>meso-2,6-diaminopimelate + NADP(+) + H2O = (S)-2-amino-6-oxoheptanedioate + NH4(+) + NADPH + H(+)</text>
        <dbReference type="Rhea" id="RHEA:13561"/>
        <dbReference type="ChEBI" id="CHEBI:15377"/>
        <dbReference type="ChEBI" id="CHEBI:15378"/>
        <dbReference type="ChEBI" id="CHEBI:28938"/>
        <dbReference type="ChEBI" id="CHEBI:57783"/>
        <dbReference type="ChEBI" id="CHEBI:57791"/>
        <dbReference type="ChEBI" id="CHEBI:58349"/>
        <dbReference type="ChEBI" id="CHEBI:58556"/>
        <dbReference type="EC" id="1.4.1.16"/>
    </reaction>
</comment>
<comment type="pathway">
    <text evidence="1 12">Amino-acid biosynthesis; L-lysine biosynthesis via DAP pathway; DL-2,6-diaminopimelate from (S)-tetrahydrodipicolinate: step 1/1.</text>
</comment>
<dbReference type="PIRSF" id="PIRSF025648">
    <property type="entry name" value="DDH"/>
    <property type="match status" value="1"/>
</dbReference>
<dbReference type="GO" id="GO:0047850">
    <property type="term" value="F:diaminopimelate dehydrogenase activity"/>
    <property type="evidence" value="ECO:0007669"/>
    <property type="project" value="UniProtKB-UniRule"/>
</dbReference>
<dbReference type="EMBL" id="NFKL01000003">
    <property type="protein sequence ID" value="OUP60122.1"/>
    <property type="molecule type" value="Genomic_DNA"/>
</dbReference>
<dbReference type="InterPro" id="IPR036291">
    <property type="entry name" value="NAD(P)-bd_dom_sf"/>
</dbReference>
<sequence>MIKVGILGYGNLGRGVESALAQNADMELVGVFTRRDPASLKVASGAPVYHTDDAEKMKEQIDVMIICGGSATDLPKMTPKYAEMFNVVDSFDTHAHIPEHFAAVDAAAKKAGKIGLISCGWDPGMFSLNRVYANAILPEGKDYTFWGRGVSQGHSDAIRRIEGVKDARQYTCPVESAVEAVRAGKNPELTTRDKHTRECFVVAEEGADLARIENEIKTMPNYFDEYETTVHFISEEELQRDHAGLPHGGFVIRAGKTGDGSRKHIIEYSLKLDSNPEFTGSVLVACARAAYRMNKEGQTGGKTMLDIAPAYLCAQSGEELRAHLL</sequence>
<evidence type="ECO:0000313" key="16">
    <source>
        <dbReference type="EMBL" id="OUP54489.1"/>
    </source>
</evidence>
<dbReference type="GO" id="GO:0009089">
    <property type="term" value="P:lysine biosynthetic process via diaminopimelate"/>
    <property type="evidence" value="ECO:0007669"/>
    <property type="project" value="UniProtKB-UniRule"/>
</dbReference>